<dbReference type="PANTHER" id="PTHR31236:SF32">
    <property type="entry name" value="BURP DOMAIN PROTEIN USPL1-LIKE"/>
    <property type="match status" value="1"/>
</dbReference>
<accession>A0ABD3B6J2</accession>
<organism evidence="3 4">
    <name type="scientific">Cinchona calisaya</name>
    <dbReference type="NCBI Taxonomy" id="153742"/>
    <lineage>
        <taxon>Eukaryota</taxon>
        <taxon>Viridiplantae</taxon>
        <taxon>Streptophyta</taxon>
        <taxon>Embryophyta</taxon>
        <taxon>Tracheophyta</taxon>
        <taxon>Spermatophyta</taxon>
        <taxon>Magnoliopsida</taxon>
        <taxon>eudicotyledons</taxon>
        <taxon>Gunneridae</taxon>
        <taxon>Pentapetalae</taxon>
        <taxon>asterids</taxon>
        <taxon>lamiids</taxon>
        <taxon>Gentianales</taxon>
        <taxon>Rubiaceae</taxon>
        <taxon>Cinchonoideae</taxon>
        <taxon>Cinchoneae</taxon>
        <taxon>Cinchona</taxon>
    </lineage>
</organism>
<dbReference type="InterPro" id="IPR044816">
    <property type="entry name" value="BURP"/>
</dbReference>
<evidence type="ECO:0000256" key="1">
    <source>
        <dbReference type="SAM" id="SignalP"/>
    </source>
</evidence>
<keyword evidence="1" id="KW-0732">Signal</keyword>
<protein>
    <recommendedName>
        <fullName evidence="2">BURP domain-containing protein</fullName>
    </recommendedName>
</protein>
<sequence>MDISRLLYRISLVLHLVILLGMHQNGASEVDTEKWNKISLDHDHGHDYVHVLDHDQASSKNIGMQFPKETNVLRLHSMDAHAHAHSSSHMMNDVDPSTIVFFFLHDLKLGKTMPIYFPNRDPSTSSSPHSLPKEKADNIPFSLQQLPNLLQMFSFSQGSPQAIAMENTLRECETPPIRGETKYCATSYESMLNFAREILGSETNIEVLSTIHPTKSLAGIRDYTIVQVERQISAPKMVACHTMPYPYTIFYCHYQESESRIYRISLSGENGERVEAIAVCHMDTSNWPPNHISFQVLGTKPGLSPVCHFFPADNFVLVPSTSSM</sequence>
<keyword evidence="4" id="KW-1185">Reference proteome</keyword>
<comment type="caution">
    <text evidence="3">The sequence shown here is derived from an EMBL/GenBank/DDBJ whole genome shotgun (WGS) entry which is preliminary data.</text>
</comment>
<evidence type="ECO:0000259" key="2">
    <source>
        <dbReference type="PROSITE" id="PS51277"/>
    </source>
</evidence>
<feature type="signal peptide" evidence="1">
    <location>
        <begin position="1"/>
        <end position="28"/>
    </location>
</feature>
<gene>
    <name evidence="3" type="ORF">ACH5RR_002321</name>
</gene>
<feature type="chain" id="PRO_5044745436" description="BURP domain-containing protein" evidence="1">
    <location>
        <begin position="29"/>
        <end position="324"/>
    </location>
</feature>
<reference evidence="3 4" key="1">
    <citation type="submission" date="2024-11" db="EMBL/GenBank/DDBJ databases">
        <title>A near-complete genome assembly of Cinchona calisaya.</title>
        <authorList>
            <person name="Lian D.C."/>
            <person name="Zhao X.W."/>
            <person name="Wei L."/>
        </authorList>
    </citation>
    <scope>NUCLEOTIDE SEQUENCE [LARGE SCALE GENOMIC DNA]</scope>
    <source>
        <tissue evidence="3">Nenye</tissue>
    </source>
</reference>
<dbReference type="EMBL" id="JBJUIK010000001">
    <property type="protein sequence ID" value="KAL3538955.1"/>
    <property type="molecule type" value="Genomic_DNA"/>
</dbReference>
<dbReference type="InterPro" id="IPR004873">
    <property type="entry name" value="BURP_dom"/>
</dbReference>
<dbReference type="Pfam" id="PF03181">
    <property type="entry name" value="BURP"/>
    <property type="match status" value="1"/>
</dbReference>
<evidence type="ECO:0000313" key="3">
    <source>
        <dbReference type="EMBL" id="KAL3538955.1"/>
    </source>
</evidence>
<feature type="domain" description="BURP" evidence="2">
    <location>
        <begin position="101"/>
        <end position="320"/>
    </location>
</feature>
<dbReference type="SMART" id="SM01045">
    <property type="entry name" value="BURP"/>
    <property type="match status" value="1"/>
</dbReference>
<dbReference type="AlphaFoldDB" id="A0ABD3B6J2"/>
<dbReference type="PROSITE" id="PS51277">
    <property type="entry name" value="BURP"/>
    <property type="match status" value="1"/>
</dbReference>
<dbReference type="Proteomes" id="UP001630127">
    <property type="component" value="Unassembled WGS sequence"/>
</dbReference>
<evidence type="ECO:0000313" key="4">
    <source>
        <dbReference type="Proteomes" id="UP001630127"/>
    </source>
</evidence>
<name>A0ABD3B6J2_9GENT</name>
<proteinExistence type="predicted"/>
<dbReference type="PANTHER" id="PTHR31236">
    <property type="entry name" value="BURP DOMAIN PROTEIN USPL1-LIKE"/>
    <property type="match status" value="1"/>
</dbReference>